<reference evidence="1" key="1">
    <citation type="journal article" date="2014" name="Front. Microbiol.">
        <title>High frequency of phylogenetically diverse reductive dehalogenase-homologous genes in deep subseafloor sedimentary metagenomes.</title>
        <authorList>
            <person name="Kawai M."/>
            <person name="Futagami T."/>
            <person name="Toyoda A."/>
            <person name="Takaki Y."/>
            <person name="Nishi S."/>
            <person name="Hori S."/>
            <person name="Arai W."/>
            <person name="Tsubouchi T."/>
            <person name="Morono Y."/>
            <person name="Uchiyama I."/>
            <person name="Ito T."/>
            <person name="Fujiyama A."/>
            <person name="Inagaki F."/>
            <person name="Takami H."/>
        </authorList>
    </citation>
    <scope>NUCLEOTIDE SEQUENCE</scope>
    <source>
        <strain evidence="1">Expedition CK06-06</strain>
    </source>
</reference>
<protein>
    <submittedName>
        <fullName evidence="1">Uncharacterized protein</fullName>
    </submittedName>
</protein>
<proteinExistence type="predicted"/>
<comment type="caution">
    <text evidence="1">The sequence shown here is derived from an EMBL/GenBank/DDBJ whole genome shotgun (WGS) entry which is preliminary data.</text>
</comment>
<name>X1GKK2_9ZZZZ</name>
<dbReference type="EMBL" id="BARU01006546">
    <property type="protein sequence ID" value="GAH33508.1"/>
    <property type="molecule type" value="Genomic_DNA"/>
</dbReference>
<sequence length="83" mass="9569">MSSELVLSNFLEILTLTIENVNFKIDETIKQLIESGVFDKAKEMGNIAELKKKLNETATIFKEISEVRKKMKKRCENDPTYIS</sequence>
<accession>X1GKK2</accession>
<dbReference type="AlphaFoldDB" id="X1GKK2"/>
<evidence type="ECO:0000313" key="1">
    <source>
        <dbReference type="EMBL" id="GAH33508.1"/>
    </source>
</evidence>
<organism evidence="1">
    <name type="scientific">marine sediment metagenome</name>
    <dbReference type="NCBI Taxonomy" id="412755"/>
    <lineage>
        <taxon>unclassified sequences</taxon>
        <taxon>metagenomes</taxon>
        <taxon>ecological metagenomes</taxon>
    </lineage>
</organism>
<gene>
    <name evidence="1" type="ORF">S03H2_12873</name>
</gene>